<keyword evidence="2" id="KW-1185">Reference proteome</keyword>
<keyword evidence="1" id="KW-0378">Hydrolase</keyword>
<proteinExistence type="predicted"/>
<dbReference type="SMART" id="SM00855">
    <property type="entry name" value="PGAM"/>
    <property type="match status" value="1"/>
</dbReference>
<dbReference type="InterPro" id="IPR050275">
    <property type="entry name" value="PGM_Phosphatase"/>
</dbReference>
<dbReference type="PANTHER" id="PTHR48100:SF1">
    <property type="entry name" value="HISTIDINE PHOSPHATASE FAMILY PROTEIN-RELATED"/>
    <property type="match status" value="1"/>
</dbReference>
<dbReference type="EMBL" id="JBBMFV010000004">
    <property type="protein sequence ID" value="MEO3943371.1"/>
    <property type="molecule type" value="Genomic_DNA"/>
</dbReference>
<accession>A0ABV0GXK5</accession>
<dbReference type="GO" id="GO:0016787">
    <property type="term" value="F:hydrolase activity"/>
    <property type="evidence" value="ECO:0007669"/>
    <property type="project" value="UniProtKB-KW"/>
</dbReference>
<reference evidence="1 2" key="1">
    <citation type="journal article" date="2024" name="Appl. Microbiol. Biotechnol.">
        <title>Biosynthetic gene clusters with biotechnological applications in novel Antarctic isolates from Actinomycetota.</title>
        <authorList>
            <person name="Bruna P."/>
            <person name="Nunez-Montero K."/>
            <person name="Contreras M.J."/>
            <person name="Leal K."/>
            <person name="Garcia M."/>
            <person name="Abanto M."/>
            <person name="Barrientos L."/>
        </authorList>
    </citation>
    <scope>NUCLEOTIDE SEQUENCE [LARGE SCALE GENOMIC DNA]</scope>
    <source>
        <strain evidence="1 2">Se16.17</strain>
    </source>
</reference>
<gene>
    <name evidence="1" type="ORF">V3C41_20050</name>
</gene>
<organism evidence="1 2">
    <name type="scientific">Paenarthrobacter nicotinovorans</name>
    <name type="common">Arthrobacter nicotinovorans</name>
    <dbReference type="NCBI Taxonomy" id="29320"/>
    <lineage>
        <taxon>Bacteria</taxon>
        <taxon>Bacillati</taxon>
        <taxon>Actinomycetota</taxon>
        <taxon>Actinomycetes</taxon>
        <taxon>Micrococcales</taxon>
        <taxon>Micrococcaceae</taxon>
        <taxon>Paenarthrobacter</taxon>
    </lineage>
</organism>
<evidence type="ECO:0000313" key="2">
    <source>
        <dbReference type="Proteomes" id="UP001448614"/>
    </source>
</evidence>
<sequence>MTGRLALLIRHAQSVWNAEGRWQGRADPPLTAEGLQVAQEAAPLLPRIFTQVLSSPLQRAAQTAHALAQELGIDAIDSDARLVERHLGSWEGLTKDEAQKAFVDDWTRLTTEAIDPPEWESPASAVARVHQALTEAHGQETGPLLVVSHAGPITCLQQHLTGGSAELTNLEGIWAIIEPESITLLGRQRFTTQHTTTGLL</sequence>
<dbReference type="CDD" id="cd07067">
    <property type="entry name" value="HP_PGM_like"/>
    <property type="match status" value="1"/>
</dbReference>
<dbReference type="SUPFAM" id="SSF53254">
    <property type="entry name" value="Phosphoglycerate mutase-like"/>
    <property type="match status" value="1"/>
</dbReference>
<dbReference type="Proteomes" id="UP001448614">
    <property type="component" value="Unassembled WGS sequence"/>
</dbReference>
<evidence type="ECO:0000313" key="1">
    <source>
        <dbReference type="EMBL" id="MEO3943371.1"/>
    </source>
</evidence>
<dbReference type="RefSeq" id="WP_051420742.1">
    <property type="nucleotide sequence ID" value="NZ_JBBMFV010000004.1"/>
</dbReference>
<dbReference type="EC" id="3.1.3.-" evidence="1"/>
<comment type="caution">
    <text evidence="1">The sequence shown here is derived from an EMBL/GenBank/DDBJ whole genome shotgun (WGS) entry which is preliminary data.</text>
</comment>
<dbReference type="InterPro" id="IPR029033">
    <property type="entry name" value="His_PPase_superfam"/>
</dbReference>
<dbReference type="Pfam" id="PF00300">
    <property type="entry name" value="His_Phos_1"/>
    <property type="match status" value="1"/>
</dbReference>
<dbReference type="Gene3D" id="3.40.50.1240">
    <property type="entry name" value="Phosphoglycerate mutase-like"/>
    <property type="match status" value="1"/>
</dbReference>
<protein>
    <submittedName>
        <fullName evidence="1">Histidine phosphatase family protein</fullName>
        <ecNumber evidence="1">3.1.3.-</ecNumber>
    </submittedName>
</protein>
<name>A0ABV0GXK5_PAENI</name>
<dbReference type="InterPro" id="IPR013078">
    <property type="entry name" value="His_Pase_superF_clade-1"/>
</dbReference>
<dbReference type="PANTHER" id="PTHR48100">
    <property type="entry name" value="BROAD-SPECIFICITY PHOSPHATASE YOR283W-RELATED"/>
    <property type="match status" value="1"/>
</dbReference>